<protein>
    <submittedName>
        <fullName evidence="1">Uncharacterized protein</fullName>
    </submittedName>
</protein>
<reference evidence="1" key="2">
    <citation type="journal article" date="2015" name="Fish Shellfish Immunol.">
        <title>Early steps in the European eel (Anguilla anguilla)-Vibrio vulnificus interaction in the gills: Role of the RtxA13 toxin.</title>
        <authorList>
            <person name="Callol A."/>
            <person name="Pajuelo D."/>
            <person name="Ebbesson L."/>
            <person name="Teles M."/>
            <person name="MacKenzie S."/>
            <person name="Amaro C."/>
        </authorList>
    </citation>
    <scope>NUCLEOTIDE SEQUENCE</scope>
</reference>
<name>A0A0E9QGN1_ANGAN</name>
<dbReference type="AlphaFoldDB" id="A0A0E9QGN1"/>
<proteinExistence type="predicted"/>
<reference evidence="1" key="1">
    <citation type="submission" date="2014-11" db="EMBL/GenBank/DDBJ databases">
        <authorList>
            <person name="Amaro Gonzalez C."/>
        </authorList>
    </citation>
    <scope>NUCLEOTIDE SEQUENCE</scope>
</reference>
<organism evidence="1">
    <name type="scientific">Anguilla anguilla</name>
    <name type="common">European freshwater eel</name>
    <name type="synonym">Muraena anguilla</name>
    <dbReference type="NCBI Taxonomy" id="7936"/>
    <lineage>
        <taxon>Eukaryota</taxon>
        <taxon>Metazoa</taxon>
        <taxon>Chordata</taxon>
        <taxon>Craniata</taxon>
        <taxon>Vertebrata</taxon>
        <taxon>Euteleostomi</taxon>
        <taxon>Actinopterygii</taxon>
        <taxon>Neopterygii</taxon>
        <taxon>Teleostei</taxon>
        <taxon>Anguilliformes</taxon>
        <taxon>Anguillidae</taxon>
        <taxon>Anguilla</taxon>
    </lineage>
</organism>
<evidence type="ECO:0000313" key="1">
    <source>
        <dbReference type="EMBL" id="JAH15490.1"/>
    </source>
</evidence>
<accession>A0A0E9QGN1</accession>
<sequence length="42" mass="4771">MSVTNRIWLWFNPQPSGSQTQSCGSDTVYAGLRSNHKRSPEF</sequence>
<dbReference type="EMBL" id="GBXM01093087">
    <property type="protein sequence ID" value="JAH15490.1"/>
    <property type="molecule type" value="Transcribed_RNA"/>
</dbReference>